<dbReference type="InterPro" id="IPR015421">
    <property type="entry name" value="PyrdxlP-dep_Trfase_major"/>
</dbReference>
<dbReference type="InterPro" id="IPR015422">
    <property type="entry name" value="PyrdxlP-dep_Trfase_small"/>
</dbReference>
<feature type="region of interest" description="Disordered" evidence="1">
    <location>
        <begin position="1"/>
        <end position="20"/>
    </location>
</feature>
<dbReference type="GO" id="GO:0003677">
    <property type="term" value="F:DNA binding"/>
    <property type="evidence" value="ECO:0007669"/>
    <property type="project" value="UniProtKB-KW"/>
</dbReference>
<dbReference type="CDD" id="cd00609">
    <property type="entry name" value="AAT_like"/>
    <property type="match status" value="1"/>
</dbReference>
<evidence type="ECO:0000313" key="2">
    <source>
        <dbReference type="EMBL" id="PYE54583.1"/>
    </source>
</evidence>
<evidence type="ECO:0000256" key="1">
    <source>
        <dbReference type="SAM" id="MobiDB-lite"/>
    </source>
</evidence>
<dbReference type="Gene3D" id="3.40.640.10">
    <property type="entry name" value="Type I PLP-dependent aspartate aminotransferase-like (Major domain)"/>
    <property type="match status" value="1"/>
</dbReference>
<dbReference type="Gene3D" id="3.90.1150.10">
    <property type="entry name" value="Aspartate Aminotransferase, domain 1"/>
    <property type="match status" value="1"/>
</dbReference>
<evidence type="ECO:0000313" key="3">
    <source>
        <dbReference type="Proteomes" id="UP000248326"/>
    </source>
</evidence>
<dbReference type="Proteomes" id="UP000248326">
    <property type="component" value="Unassembled WGS sequence"/>
</dbReference>
<dbReference type="Pfam" id="PF12897">
    <property type="entry name" value="Asp_aminotransf"/>
    <property type="match status" value="1"/>
</dbReference>
<dbReference type="PANTHER" id="PTHR43799:SF1">
    <property type="entry name" value="ASPARTATE AMINOTRANSFERASE"/>
    <property type="match status" value="1"/>
</dbReference>
<reference evidence="2 3" key="1">
    <citation type="submission" date="2018-06" db="EMBL/GenBank/DDBJ databases">
        <title>Genomic Encyclopedia of Type Strains, Phase IV (KMG-IV): sequencing the most valuable type-strain genomes for metagenomic binning, comparative biology and taxonomic classification.</title>
        <authorList>
            <person name="Goeker M."/>
        </authorList>
    </citation>
    <scope>NUCLEOTIDE SEQUENCE [LARGE SCALE GENOMIC DNA]</scope>
    <source>
        <strain evidence="2 3">DSM 18048</strain>
    </source>
</reference>
<keyword evidence="2" id="KW-0238">DNA-binding</keyword>
<name>A0A318S6R5_9DEIO</name>
<gene>
    <name evidence="2" type="ORF">DES52_105223</name>
</gene>
<dbReference type="EMBL" id="QJSX01000005">
    <property type="protein sequence ID" value="PYE54583.1"/>
    <property type="molecule type" value="Genomic_DNA"/>
</dbReference>
<keyword evidence="3" id="KW-1185">Reference proteome</keyword>
<dbReference type="InterPro" id="IPR015424">
    <property type="entry name" value="PyrdxlP-dep_Trfase"/>
</dbReference>
<dbReference type="InterPro" id="IPR024551">
    <property type="entry name" value="AspAT_Ic"/>
</dbReference>
<accession>A0A318S6R5</accession>
<comment type="caution">
    <text evidence="2">The sequence shown here is derived from an EMBL/GenBank/DDBJ whole genome shotgun (WGS) entry which is preliminary data.</text>
</comment>
<protein>
    <submittedName>
        <fullName evidence="2">DNA-binding transcriptional MocR family regulator</fullName>
    </submittedName>
</protein>
<sequence>MKGRLKGVTSTNETSARGADAKERYDAFKAQGLKLNMQRGQPSDADFDLSNKMLSVLGTQDYTTPSGLDTRNYPGGVNGIPEARALFAEYLDIDASEVLVWNNASLEVQTHVLTLALLRGLKGSAGPWVAQKPKMIVTTPGYDRHFLLLETLGFELEAVDMQHDGPDVDAVERLAADERVKGILFVPTYSNPGGETISEEKAKRLANLSAAAPDFTIFADDAYRAHHLHDDDRDTPVNFVRLCEQAGRPDRAFVFASTSKITFAGAGLGFVGSSAANIKLLGGYLGAISIGPNKVEQLRHVQFLRSYPGGLEGLMRDHARLIAPKFAAVEDVLRRELGGSGLATWTTPKGGYFISLDTALPIASRVVELADAAGVSLTPAGATYPRSADPKNANIRLAPTRPTLEDVKAAMEVVAVCVRVASEEYRA</sequence>
<dbReference type="SUPFAM" id="SSF53383">
    <property type="entry name" value="PLP-dependent transferases"/>
    <property type="match status" value="1"/>
</dbReference>
<dbReference type="OrthoDB" id="9802328at2"/>
<dbReference type="PANTHER" id="PTHR43799">
    <property type="entry name" value="AMINOTRANSFERASE, PUTATIVE-RELATED"/>
    <property type="match status" value="1"/>
</dbReference>
<dbReference type="GO" id="GO:0004069">
    <property type="term" value="F:L-aspartate:2-oxoglutarate aminotransferase activity"/>
    <property type="evidence" value="ECO:0007669"/>
    <property type="project" value="InterPro"/>
</dbReference>
<proteinExistence type="predicted"/>
<organism evidence="2 3">
    <name type="scientific">Deinococcus yavapaiensis KR-236</name>
    <dbReference type="NCBI Taxonomy" id="694435"/>
    <lineage>
        <taxon>Bacteria</taxon>
        <taxon>Thermotogati</taxon>
        <taxon>Deinococcota</taxon>
        <taxon>Deinococci</taxon>
        <taxon>Deinococcales</taxon>
        <taxon>Deinococcaceae</taxon>
        <taxon>Deinococcus</taxon>
    </lineage>
</organism>
<dbReference type="AlphaFoldDB" id="A0A318S6R5"/>